<keyword evidence="2" id="KW-1185">Reference proteome</keyword>
<organism evidence="1 2">
    <name type="scientific">Portunus trituberculatus</name>
    <name type="common">Swimming crab</name>
    <name type="synonym">Neptunus trituberculatus</name>
    <dbReference type="NCBI Taxonomy" id="210409"/>
    <lineage>
        <taxon>Eukaryota</taxon>
        <taxon>Metazoa</taxon>
        <taxon>Ecdysozoa</taxon>
        <taxon>Arthropoda</taxon>
        <taxon>Crustacea</taxon>
        <taxon>Multicrustacea</taxon>
        <taxon>Malacostraca</taxon>
        <taxon>Eumalacostraca</taxon>
        <taxon>Eucarida</taxon>
        <taxon>Decapoda</taxon>
        <taxon>Pleocyemata</taxon>
        <taxon>Brachyura</taxon>
        <taxon>Eubrachyura</taxon>
        <taxon>Portunoidea</taxon>
        <taxon>Portunidae</taxon>
        <taxon>Portuninae</taxon>
        <taxon>Portunus</taxon>
    </lineage>
</organism>
<accession>A0A5B7IM57</accession>
<proteinExistence type="predicted"/>
<comment type="caution">
    <text evidence="1">The sequence shown here is derived from an EMBL/GenBank/DDBJ whole genome shotgun (WGS) entry which is preliminary data.</text>
</comment>
<dbReference type="Proteomes" id="UP000324222">
    <property type="component" value="Unassembled WGS sequence"/>
</dbReference>
<name>A0A5B7IM57_PORTR</name>
<dbReference type="EMBL" id="VSRR010060673">
    <property type="protein sequence ID" value="MPC82767.1"/>
    <property type="molecule type" value="Genomic_DNA"/>
</dbReference>
<protein>
    <submittedName>
        <fullName evidence="1">Uncharacterized protein</fullName>
    </submittedName>
</protein>
<evidence type="ECO:0000313" key="1">
    <source>
        <dbReference type="EMBL" id="MPC82767.1"/>
    </source>
</evidence>
<dbReference type="AlphaFoldDB" id="A0A5B7IM57"/>
<evidence type="ECO:0000313" key="2">
    <source>
        <dbReference type="Proteomes" id="UP000324222"/>
    </source>
</evidence>
<reference evidence="1 2" key="1">
    <citation type="submission" date="2019-05" db="EMBL/GenBank/DDBJ databases">
        <title>Another draft genome of Portunus trituberculatus and its Hox gene families provides insights of decapod evolution.</title>
        <authorList>
            <person name="Jeong J.-H."/>
            <person name="Song I."/>
            <person name="Kim S."/>
            <person name="Choi T."/>
            <person name="Kim D."/>
            <person name="Ryu S."/>
            <person name="Kim W."/>
        </authorList>
    </citation>
    <scope>NUCLEOTIDE SEQUENCE [LARGE SCALE GENOMIC DNA]</scope>
    <source>
        <tissue evidence="1">Muscle</tissue>
    </source>
</reference>
<gene>
    <name evidence="1" type="ORF">E2C01_077449</name>
</gene>
<sequence>MLTVVLMMLALHPRQDRYTSRVHNDKSDEVNNIDVILFSQAPPFINYSYCLRKYHSGKR</sequence>